<feature type="domain" description="N-acetyltransferase" evidence="1">
    <location>
        <begin position="1"/>
        <end position="147"/>
    </location>
</feature>
<gene>
    <name evidence="2" type="ORF">PCC6912_33510</name>
</gene>
<dbReference type="OrthoDB" id="9792929at2"/>
<dbReference type="CDD" id="cd04301">
    <property type="entry name" value="NAT_SF"/>
    <property type="match status" value="1"/>
</dbReference>
<dbReference type="AlphaFoldDB" id="A0A3S0ZWA5"/>
<evidence type="ECO:0000313" key="2">
    <source>
        <dbReference type="EMBL" id="RUR79177.1"/>
    </source>
</evidence>
<dbReference type="Gene3D" id="3.40.630.30">
    <property type="match status" value="1"/>
</dbReference>
<dbReference type="PANTHER" id="PTHR43072:SF60">
    <property type="entry name" value="L-2,4-DIAMINOBUTYRIC ACID ACETYLTRANSFERASE"/>
    <property type="match status" value="1"/>
</dbReference>
<dbReference type="STRING" id="211165.GCA_000317285_06691"/>
<dbReference type="EMBL" id="RSCJ01000013">
    <property type="protein sequence ID" value="RUR79177.1"/>
    <property type="molecule type" value="Genomic_DNA"/>
</dbReference>
<dbReference type="PROSITE" id="PS51186">
    <property type="entry name" value="GNAT"/>
    <property type="match status" value="1"/>
</dbReference>
<organism evidence="2 3">
    <name type="scientific">Chlorogloeopsis fritschii PCC 6912</name>
    <dbReference type="NCBI Taxonomy" id="211165"/>
    <lineage>
        <taxon>Bacteria</taxon>
        <taxon>Bacillati</taxon>
        <taxon>Cyanobacteriota</taxon>
        <taxon>Cyanophyceae</taxon>
        <taxon>Nostocales</taxon>
        <taxon>Chlorogloeopsidaceae</taxon>
        <taxon>Chlorogloeopsis</taxon>
    </lineage>
</organism>
<reference evidence="2 3" key="1">
    <citation type="journal article" date="2019" name="Genome Biol. Evol.">
        <title>Day and night: Metabolic profiles and evolutionary relationships of six axenic non-marine cyanobacteria.</title>
        <authorList>
            <person name="Will S.E."/>
            <person name="Henke P."/>
            <person name="Boedeker C."/>
            <person name="Huang S."/>
            <person name="Brinkmann H."/>
            <person name="Rohde M."/>
            <person name="Jarek M."/>
            <person name="Friedl T."/>
            <person name="Seufert S."/>
            <person name="Schumacher M."/>
            <person name="Overmann J."/>
            <person name="Neumann-Schaal M."/>
            <person name="Petersen J."/>
        </authorList>
    </citation>
    <scope>NUCLEOTIDE SEQUENCE [LARGE SCALE GENOMIC DNA]</scope>
    <source>
        <strain evidence="2 3">PCC 6912</strain>
    </source>
</reference>
<keyword evidence="3" id="KW-1185">Reference proteome</keyword>
<dbReference type="PANTHER" id="PTHR43072">
    <property type="entry name" value="N-ACETYLTRANSFERASE"/>
    <property type="match status" value="1"/>
</dbReference>
<evidence type="ECO:0000313" key="3">
    <source>
        <dbReference type="Proteomes" id="UP000268857"/>
    </source>
</evidence>
<sequence>MEVFLASIEHLESLSRLFDRYRVFYNQTSDIKAAKKFLQERFKNKDSVVFVAEENGEMVGFTQLYPSFSSVSMKLIWILNDLYVEEPYRRKGIATLLMNAAEKYAKESGAVRFILATQISNTNAQKLYESRGYTKDKEFYHYALQLQ</sequence>
<dbReference type="InterPro" id="IPR000182">
    <property type="entry name" value="GNAT_dom"/>
</dbReference>
<name>A0A3S0ZWA5_CHLFR</name>
<keyword evidence="2" id="KW-0808">Transferase</keyword>
<protein>
    <submittedName>
        <fullName evidence="2">N-acetyltransferase</fullName>
    </submittedName>
</protein>
<dbReference type="Proteomes" id="UP000268857">
    <property type="component" value="Unassembled WGS sequence"/>
</dbReference>
<dbReference type="GO" id="GO:0016747">
    <property type="term" value="F:acyltransferase activity, transferring groups other than amino-acyl groups"/>
    <property type="evidence" value="ECO:0007669"/>
    <property type="project" value="InterPro"/>
</dbReference>
<dbReference type="RefSeq" id="WP_016876139.1">
    <property type="nucleotide sequence ID" value="NZ_AJLN01000153.1"/>
</dbReference>
<dbReference type="SUPFAM" id="SSF55729">
    <property type="entry name" value="Acyl-CoA N-acyltransferases (Nat)"/>
    <property type="match status" value="1"/>
</dbReference>
<evidence type="ECO:0000259" key="1">
    <source>
        <dbReference type="PROSITE" id="PS51186"/>
    </source>
</evidence>
<proteinExistence type="predicted"/>
<accession>A0A3S0ZWA5</accession>
<dbReference type="InterPro" id="IPR016181">
    <property type="entry name" value="Acyl_CoA_acyltransferase"/>
</dbReference>
<comment type="caution">
    <text evidence="2">The sequence shown here is derived from an EMBL/GenBank/DDBJ whole genome shotgun (WGS) entry which is preliminary data.</text>
</comment>
<dbReference type="Pfam" id="PF00583">
    <property type="entry name" value="Acetyltransf_1"/>
    <property type="match status" value="1"/>
</dbReference>